<evidence type="ECO:0000256" key="4">
    <source>
        <dbReference type="ARBA" id="ARBA00022989"/>
    </source>
</evidence>
<dbReference type="AlphaFoldDB" id="A0A081C3U5"/>
<evidence type="ECO:0000313" key="7">
    <source>
        <dbReference type="EMBL" id="GAK59250.1"/>
    </source>
</evidence>
<feature type="transmembrane region" description="Helical" evidence="6">
    <location>
        <begin position="333"/>
        <end position="351"/>
    </location>
</feature>
<keyword evidence="3 6" id="KW-0812">Transmembrane</keyword>
<gene>
    <name evidence="7" type="ORF">U27_06227</name>
</gene>
<comment type="subcellular location">
    <subcellularLocation>
        <location evidence="1">Cell membrane</location>
        <topology evidence="1">Multi-pass membrane protein</topology>
    </subcellularLocation>
</comment>
<dbReference type="InterPro" id="IPR005495">
    <property type="entry name" value="LptG/LptF_permease"/>
</dbReference>
<dbReference type="HOGENOM" id="CLU_028799_3_0_0"/>
<evidence type="ECO:0000256" key="3">
    <source>
        <dbReference type="ARBA" id="ARBA00022692"/>
    </source>
</evidence>
<dbReference type="STRING" id="1499967.U27_06227"/>
<accession>A0A081C3U5</accession>
<proteinExistence type="predicted"/>
<keyword evidence="2" id="KW-1003">Cell membrane</keyword>
<dbReference type="EMBL" id="DF820469">
    <property type="protein sequence ID" value="GAK59250.1"/>
    <property type="molecule type" value="Genomic_DNA"/>
</dbReference>
<dbReference type="GO" id="GO:0055085">
    <property type="term" value="P:transmembrane transport"/>
    <property type="evidence" value="ECO:0007669"/>
    <property type="project" value="InterPro"/>
</dbReference>
<evidence type="ECO:0000256" key="6">
    <source>
        <dbReference type="SAM" id="Phobius"/>
    </source>
</evidence>
<keyword evidence="5 6" id="KW-0472">Membrane</keyword>
<keyword evidence="4 6" id="KW-1133">Transmembrane helix</keyword>
<evidence type="ECO:0000313" key="8">
    <source>
        <dbReference type="Proteomes" id="UP000030661"/>
    </source>
</evidence>
<reference evidence="7" key="1">
    <citation type="journal article" date="2015" name="PeerJ">
        <title>First genomic representation of candidate bacterial phylum KSB3 points to enhanced environmental sensing as a trigger of wastewater bulking.</title>
        <authorList>
            <person name="Sekiguchi Y."/>
            <person name="Ohashi A."/>
            <person name="Parks D.H."/>
            <person name="Yamauchi T."/>
            <person name="Tyson G.W."/>
            <person name="Hugenholtz P."/>
        </authorList>
    </citation>
    <scope>NUCLEOTIDE SEQUENCE [LARGE SCALE GENOMIC DNA]</scope>
</reference>
<feature type="transmembrane region" description="Helical" evidence="6">
    <location>
        <begin position="12"/>
        <end position="34"/>
    </location>
</feature>
<dbReference type="eggNOG" id="COG0795">
    <property type="taxonomic scope" value="Bacteria"/>
</dbReference>
<evidence type="ECO:0000256" key="2">
    <source>
        <dbReference type="ARBA" id="ARBA00022475"/>
    </source>
</evidence>
<dbReference type="InterPro" id="IPR030922">
    <property type="entry name" value="LptF"/>
</dbReference>
<dbReference type="PANTHER" id="PTHR33529:SF6">
    <property type="entry name" value="YJGP_YJGQ FAMILY PERMEASE"/>
    <property type="match status" value="1"/>
</dbReference>
<protein>
    <submittedName>
        <fullName evidence="7">Permease YjgP/YjgQ family protein</fullName>
    </submittedName>
</protein>
<dbReference type="Proteomes" id="UP000030661">
    <property type="component" value="Unassembled WGS sequence"/>
</dbReference>
<dbReference type="PANTHER" id="PTHR33529">
    <property type="entry name" value="SLR0882 PROTEIN-RELATED"/>
    <property type="match status" value="1"/>
</dbReference>
<dbReference type="NCBIfam" id="TIGR04407">
    <property type="entry name" value="LptF_YjgP"/>
    <property type="match status" value="1"/>
</dbReference>
<name>A0A081C3U5_VECG1</name>
<keyword evidence="8" id="KW-1185">Reference proteome</keyword>
<sequence length="415" mass="46581">MRLKFKKTLNKYIFQELIGPFFLGLLIFTFVLLMERMLDLIELVINKGVSLRSVLELIVYIMPSFLVLTIPMAVLVATLSAFGRLSTDSEITAMKASGISLYSLFVPVFIFAVLANGLTFFLYAKALPWGNHQFRVTLYELARTKAAVELKEHVFNSLFRGLVIYIDELSNVDNLFYGIMISDSRDENNPQTIFARKGELISDEKALRVILRLTDGASHPQTVVNPLKYQIVEFPTLDILLSLQDEEMSEGQMTIPRTDRDMTICQLIEQYFVLQRHEQQLAGQATLVCPEPGTSFFDSVSRYAQIVPRLIADSFVIQGRLSSSYLVEIHKRYSIPLACLVFGLIATPLGIQSQRAGKSGGFAISVVLLLIYYIFITAGESLGDSGKLPVFLAVWTPNILLGIVGLFLLIRVARR</sequence>
<feature type="transmembrane region" description="Helical" evidence="6">
    <location>
        <begin position="390"/>
        <end position="410"/>
    </location>
</feature>
<feature type="transmembrane region" description="Helical" evidence="6">
    <location>
        <begin position="102"/>
        <end position="124"/>
    </location>
</feature>
<feature type="transmembrane region" description="Helical" evidence="6">
    <location>
        <begin position="360"/>
        <end position="378"/>
    </location>
</feature>
<dbReference type="GO" id="GO:0043190">
    <property type="term" value="C:ATP-binding cassette (ABC) transporter complex"/>
    <property type="evidence" value="ECO:0007669"/>
    <property type="project" value="InterPro"/>
</dbReference>
<feature type="transmembrane region" description="Helical" evidence="6">
    <location>
        <begin position="57"/>
        <end position="82"/>
    </location>
</feature>
<dbReference type="Pfam" id="PF03739">
    <property type="entry name" value="LptF_LptG"/>
    <property type="match status" value="1"/>
</dbReference>
<evidence type="ECO:0000256" key="1">
    <source>
        <dbReference type="ARBA" id="ARBA00004651"/>
    </source>
</evidence>
<dbReference type="GO" id="GO:0015920">
    <property type="term" value="P:lipopolysaccharide transport"/>
    <property type="evidence" value="ECO:0007669"/>
    <property type="project" value="TreeGrafter"/>
</dbReference>
<evidence type="ECO:0000256" key="5">
    <source>
        <dbReference type="ARBA" id="ARBA00023136"/>
    </source>
</evidence>
<organism evidence="7">
    <name type="scientific">Vecturithrix granuli</name>
    <dbReference type="NCBI Taxonomy" id="1499967"/>
    <lineage>
        <taxon>Bacteria</taxon>
        <taxon>Candidatus Moduliflexota</taxon>
        <taxon>Candidatus Vecturitrichia</taxon>
        <taxon>Candidatus Vecturitrichales</taxon>
        <taxon>Candidatus Vecturitrichaceae</taxon>
        <taxon>Candidatus Vecturithrix</taxon>
    </lineage>
</organism>